<sequence length="359" mass="38570">MTAIAIREENNELDVRDAQPLMPTLPSRLTQWANDARQANQVARSLANTAFVPQSLRGRNADPDIAQQITVSQITAAILAGQEVGLEPMAALRSIDIIEGTPGMRAQALRGVVQAQGHEIWVEESTSTRAIVCGQRMGSDKVQKSAWTIDRAKQMGLVGKQNWIKQPTAMLVARATSEVCRWIGGDALLGMPYSAEELADGIDSTETPVAAVAEPETAAPKRRAQRKPVEPPPPVAEPVIEPPTADTPLVDNTDDVDDAVPVSAVPVSPAPAGPPLISDPQMRLMQKKLTEAGHKTGDERRAYIVQQIGRDLDSMKHLTVAEANRVIDSLTVPEEPIAAEQSSFDEFAWPETAQPGGAS</sequence>
<name>A0A8J3PFC8_9ACTN</name>
<proteinExistence type="predicted"/>
<dbReference type="AlphaFoldDB" id="A0A8J3PFC8"/>
<gene>
    <name evidence="2" type="ORF">Cme02nite_38580</name>
</gene>
<accession>A0A8J3PFC8</accession>
<feature type="region of interest" description="Disordered" evidence="1">
    <location>
        <begin position="213"/>
        <end position="251"/>
    </location>
</feature>
<reference evidence="2" key="1">
    <citation type="submission" date="2021-01" db="EMBL/GenBank/DDBJ databases">
        <title>Whole genome shotgun sequence of Catellatospora methionotrophica NBRC 14553.</title>
        <authorList>
            <person name="Komaki H."/>
            <person name="Tamura T."/>
        </authorList>
    </citation>
    <scope>NUCLEOTIDE SEQUENCE</scope>
    <source>
        <strain evidence="2">NBRC 14553</strain>
    </source>
</reference>
<dbReference type="RefSeq" id="WP_166379930.1">
    <property type="nucleotide sequence ID" value="NZ_BAAATT010000005.1"/>
</dbReference>
<evidence type="ECO:0008006" key="4">
    <source>
        <dbReference type="Google" id="ProtNLM"/>
    </source>
</evidence>
<protein>
    <recommendedName>
        <fullName evidence="4">RecT family protein</fullName>
    </recommendedName>
</protein>
<dbReference type="Proteomes" id="UP000660339">
    <property type="component" value="Unassembled WGS sequence"/>
</dbReference>
<organism evidence="2 3">
    <name type="scientific">Catellatospora methionotrophica</name>
    <dbReference type="NCBI Taxonomy" id="121620"/>
    <lineage>
        <taxon>Bacteria</taxon>
        <taxon>Bacillati</taxon>
        <taxon>Actinomycetota</taxon>
        <taxon>Actinomycetes</taxon>
        <taxon>Micromonosporales</taxon>
        <taxon>Micromonosporaceae</taxon>
        <taxon>Catellatospora</taxon>
    </lineage>
</organism>
<dbReference type="EMBL" id="BONJ01000020">
    <property type="protein sequence ID" value="GIG15526.1"/>
    <property type="molecule type" value="Genomic_DNA"/>
</dbReference>
<keyword evidence="3" id="KW-1185">Reference proteome</keyword>
<feature type="region of interest" description="Disordered" evidence="1">
    <location>
        <begin position="338"/>
        <end position="359"/>
    </location>
</feature>
<evidence type="ECO:0000313" key="3">
    <source>
        <dbReference type="Proteomes" id="UP000660339"/>
    </source>
</evidence>
<comment type="caution">
    <text evidence="2">The sequence shown here is derived from an EMBL/GenBank/DDBJ whole genome shotgun (WGS) entry which is preliminary data.</text>
</comment>
<evidence type="ECO:0000256" key="1">
    <source>
        <dbReference type="SAM" id="MobiDB-lite"/>
    </source>
</evidence>
<evidence type="ECO:0000313" key="2">
    <source>
        <dbReference type="EMBL" id="GIG15526.1"/>
    </source>
</evidence>